<name>A0A8S1D2U9_9INSE</name>
<sequence length="186" mass="20997">MRREVESRRLRLLNNNLIKGVRQRRRRLLLRESVIDTGVRGTTPLPCAGPIRTAPLATRSGGLVLLDPQSQFCSAGGRNSSSSTGVVPMEPRPVFLATLLCFFASAVHASWEEWWTYDGISAHIPCVRLASEEATETFLLRKRDFFALWHPAALVYRNTQEFEATQQTVQSGLKDSEEGKRELYHL</sequence>
<keyword evidence="2" id="KW-1185">Reference proteome</keyword>
<dbReference type="EMBL" id="CADEPI010000153">
    <property type="protein sequence ID" value="CAB3377910.1"/>
    <property type="molecule type" value="Genomic_DNA"/>
</dbReference>
<comment type="caution">
    <text evidence="1">The sequence shown here is derived from an EMBL/GenBank/DDBJ whole genome shotgun (WGS) entry which is preliminary data.</text>
</comment>
<proteinExistence type="predicted"/>
<reference evidence="1 2" key="1">
    <citation type="submission" date="2020-04" db="EMBL/GenBank/DDBJ databases">
        <authorList>
            <person name="Alioto T."/>
            <person name="Alioto T."/>
            <person name="Gomez Garrido J."/>
        </authorList>
    </citation>
    <scope>NUCLEOTIDE SEQUENCE [LARGE SCALE GENOMIC DNA]</scope>
</reference>
<dbReference type="Proteomes" id="UP000494165">
    <property type="component" value="Unassembled WGS sequence"/>
</dbReference>
<organism evidence="1 2">
    <name type="scientific">Cloeon dipterum</name>
    <dbReference type="NCBI Taxonomy" id="197152"/>
    <lineage>
        <taxon>Eukaryota</taxon>
        <taxon>Metazoa</taxon>
        <taxon>Ecdysozoa</taxon>
        <taxon>Arthropoda</taxon>
        <taxon>Hexapoda</taxon>
        <taxon>Insecta</taxon>
        <taxon>Pterygota</taxon>
        <taxon>Palaeoptera</taxon>
        <taxon>Ephemeroptera</taxon>
        <taxon>Pisciforma</taxon>
        <taxon>Baetidae</taxon>
        <taxon>Cloeon</taxon>
    </lineage>
</organism>
<accession>A0A8S1D2U9</accession>
<protein>
    <submittedName>
        <fullName evidence="1">Uncharacterized protein</fullName>
    </submittedName>
</protein>
<evidence type="ECO:0000313" key="1">
    <source>
        <dbReference type="EMBL" id="CAB3377910.1"/>
    </source>
</evidence>
<dbReference type="AlphaFoldDB" id="A0A8S1D2U9"/>
<gene>
    <name evidence="1" type="ORF">CLODIP_2_CD11590</name>
</gene>
<evidence type="ECO:0000313" key="2">
    <source>
        <dbReference type="Proteomes" id="UP000494165"/>
    </source>
</evidence>